<protein>
    <submittedName>
        <fullName evidence="8">GntR family transcriptional regulator</fullName>
    </submittedName>
</protein>
<evidence type="ECO:0000256" key="5">
    <source>
        <dbReference type="ARBA" id="ARBA00022989"/>
    </source>
</evidence>
<name>A0A254T916_9BURK</name>
<feature type="transmembrane region" description="Helical" evidence="7">
    <location>
        <begin position="20"/>
        <end position="41"/>
    </location>
</feature>
<evidence type="ECO:0000256" key="3">
    <source>
        <dbReference type="ARBA" id="ARBA00022475"/>
    </source>
</evidence>
<dbReference type="AlphaFoldDB" id="A0A254T916"/>
<evidence type="ECO:0000256" key="1">
    <source>
        <dbReference type="ARBA" id="ARBA00004651"/>
    </source>
</evidence>
<keyword evidence="9" id="KW-1185">Reference proteome</keyword>
<organism evidence="8 9">
    <name type="scientific">Noviherbaspirillum denitrificans</name>
    <dbReference type="NCBI Taxonomy" id="1968433"/>
    <lineage>
        <taxon>Bacteria</taxon>
        <taxon>Pseudomonadati</taxon>
        <taxon>Pseudomonadota</taxon>
        <taxon>Betaproteobacteria</taxon>
        <taxon>Burkholderiales</taxon>
        <taxon>Oxalobacteraceae</taxon>
        <taxon>Noviherbaspirillum</taxon>
    </lineage>
</organism>
<dbReference type="EMBL" id="LSTO01000001">
    <property type="protein sequence ID" value="OWW19151.1"/>
    <property type="molecule type" value="Genomic_DNA"/>
</dbReference>
<dbReference type="PANTHER" id="PTHR33452:SF1">
    <property type="entry name" value="INNER MEMBRANE PROTEIN YPHA-RELATED"/>
    <property type="match status" value="1"/>
</dbReference>
<evidence type="ECO:0000313" key="9">
    <source>
        <dbReference type="Proteomes" id="UP000197535"/>
    </source>
</evidence>
<gene>
    <name evidence="8" type="ORF">AYR66_06220</name>
</gene>
<dbReference type="RefSeq" id="WP_088706069.1">
    <property type="nucleotide sequence ID" value="NZ_LSTO01000001.1"/>
</dbReference>
<dbReference type="Proteomes" id="UP000197535">
    <property type="component" value="Unassembled WGS sequence"/>
</dbReference>
<keyword evidence="3" id="KW-1003">Cell membrane</keyword>
<evidence type="ECO:0000313" key="8">
    <source>
        <dbReference type="EMBL" id="OWW19151.1"/>
    </source>
</evidence>
<feature type="transmembrane region" description="Helical" evidence="7">
    <location>
        <begin position="77"/>
        <end position="99"/>
    </location>
</feature>
<feature type="transmembrane region" description="Helical" evidence="7">
    <location>
        <begin position="111"/>
        <end position="132"/>
    </location>
</feature>
<evidence type="ECO:0000256" key="4">
    <source>
        <dbReference type="ARBA" id="ARBA00022692"/>
    </source>
</evidence>
<comment type="similarity">
    <text evidence="2">Belongs to the DoxX family.</text>
</comment>
<reference evidence="8 9" key="1">
    <citation type="submission" date="2016-02" db="EMBL/GenBank/DDBJ databases">
        <authorList>
            <person name="Wen L."/>
            <person name="He K."/>
            <person name="Yang H."/>
        </authorList>
    </citation>
    <scope>NUCLEOTIDE SEQUENCE [LARGE SCALE GENOMIC DNA]</scope>
    <source>
        <strain evidence="8 9">TSA40</strain>
    </source>
</reference>
<dbReference type="InterPro" id="IPR032808">
    <property type="entry name" value="DoxX"/>
</dbReference>
<dbReference type="InterPro" id="IPR051907">
    <property type="entry name" value="DoxX-like_oxidoreductase"/>
</dbReference>
<proteinExistence type="inferred from homology"/>
<keyword evidence="4 7" id="KW-0812">Transmembrane</keyword>
<evidence type="ECO:0000256" key="7">
    <source>
        <dbReference type="SAM" id="Phobius"/>
    </source>
</evidence>
<sequence>MRNAVSSTTSEDVGKLILRVALAVLILFHGVGKLVGGVGFIAGMLEKNGLPGALAYLVLVGEVLAPILILIGAWTRLAAFIVAGNMVVAVGLVHLGDLFKLNQTGGWELELQGMFLAAAIALIFLGAGRYSLGGANGRLN</sequence>
<comment type="subcellular location">
    <subcellularLocation>
        <location evidence="1">Cell membrane</location>
        <topology evidence="1">Multi-pass membrane protein</topology>
    </subcellularLocation>
</comment>
<feature type="transmembrane region" description="Helical" evidence="7">
    <location>
        <begin position="53"/>
        <end position="71"/>
    </location>
</feature>
<accession>A0A254T916</accession>
<comment type="caution">
    <text evidence="8">The sequence shown here is derived from an EMBL/GenBank/DDBJ whole genome shotgun (WGS) entry which is preliminary data.</text>
</comment>
<keyword evidence="5 7" id="KW-1133">Transmembrane helix</keyword>
<dbReference type="PANTHER" id="PTHR33452">
    <property type="entry name" value="OXIDOREDUCTASE CATD-RELATED"/>
    <property type="match status" value="1"/>
</dbReference>
<evidence type="ECO:0000256" key="6">
    <source>
        <dbReference type="ARBA" id="ARBA00023136"/>
    </source>
</evidence>
<dbReference type="Pfam" id="PF07681">
    <property type="entry name" value="DoxX"/>
    <property type="match status" value="1"/>
</dbReference>
<dbReference type="OrthoDB" id="280866at2"/>
<dbReference type="GO" id="GO:0005886">
    <property type="term" value="C:plasma membrane"/>
    <property type="evidence" value="ECO:0007669"/>
    <property type="project" value="UniProtKB-SubCell"/>
</dbReference>
<keyword evidence="6 7" id="KW-0472">Membrane</keyword>
<evidence type="ECO:0000256" key="2">
    <source>
        <dbReference type="ARBA" id="ARBA00006679"/>
    </source>
</evidence>